<evidence type="ECO:0000313" key="3">
    <source>
        <dbReference type="EMBL" id="KAK4100679.1"/>
    </source>
</evidence>
<feature type="chain" id="PRO_5043025089" evidence="2">
    <location>
        <begin position="21"/>
        <end position="414"/>
    </location>
</feature>
<dbReference type="AlphaFoldDB" id="A0AAN6T1J8"/>
<feature type="compositionally biased region" description="Low complexity" evidence="1">
    <location>
        <begin position="182"/>
        <end position="215"/>
    </location>
</feature>
<reference evidence="3" key="1">
    <citation type="journal article" date="2023" name="Mol. Phylogenet. Evol.">
        <title>Genome-scale phylogeny and comparative genomics of the fungal order Sordariales.</title>
        <authorList>
            <person name="Hensen N."/>
            <person name="Bonometti L."/>
            <person name="Westerberg I."/>
            <person name="Brannstrom I.O."/>
            <person name="Guillou S."/>
            <person name="Cros-Aarteil S."/>
            <person name="Calhoun S."/>
            <person name="Haridas S."/>
            <person name="Kuo A."/>
            <person name="Mondo S."/>
            <person name="Pangilinan J."/>
            <person name="Riley R."/>
            <person name="LaButti K."/>
            <person name="Andreopoulos B."/>
            <person name="Lipzen A."/>
            <person name="Chen C."/>
            <person name="Yan M."/>
            <person name="Daum C."/>
            <person name="Ng V."/>
            <person name="Clum A."/>
            <person name="Steindorff A."/>
            <person name="Ohm R.A."/>
            <person name="Martin F."/>
            <person name="Silar P."/>
            <person name="Natvig D.O."/>
            <person name="Lalanne C."/>
            <person name="Gautier V."/>
            <person name="Ament-Velasquez S.L."/>
            <person name="Kruys A."/>
            <person name="Hutchinson M.I."/>
            <person name="Powell A.J."/>
            <person name="Barry K."/>
            <person name="Miller A.N."/>
            <person name="Grigoriev I.V."/>
            <person name="Debuchy R."/>
            <person name="Gladieux P."/>
            <person name="Hiltunen Thoren M."/>
            <person name="Johannesson H."/>
        </authorList>
    </citation>
    <scope>NUCLEOTIDE SEQUENCE</scope>
    <source>
        <strain evidence="3">CBS 757.83</strain>
    </source>
</reference>
<proteinExistence type="predicted"/>
<sequence>MRPHVPSLAFVLGAVSLAEAAVFDRRQEAPASSVNLADGFMSVINRIGAAQTITETLRQTITVGAGGDAGAGTNTNATAAVTVTVTAAASTVTVCPGQANGAVDGAAGGESASAASGGAANSAPPSTLVIPSGGIGVVVVSVPEAARKTSLVVDQPGASESAGSQTTASGEVVSQSAAPQLSASETALSGTTASETAASETTASETTASETTASEQPADTSSLVPLPTQGEANQPGLTDTPSATSLAPLPVAADPTSDPIASPPESVSDSSTIAPSPSATSSDTTIATDSATLSDASSVTTSATVSDDLSATTSATASDTTIGPLPGLASSLSDTLSLSPTGSAPPMIPNGAFGGSVGLIPMASVEDMPATPTPTTPGVANGAGIFPTINVSGLTLSSQLNLGNLAQRTSTARP</sequence>
<protein>
    <submittedName>
        <fullName evidence="3">Uncharacterized protein</fullName>
    </submittedName>
</protein>
<accession>A0AAN6T1J8</accession>
<reference evidence="3" key="2">
    <citation type="submission" date="2023-05" db="EMBL/GenBank/DDBJ databases">
        <authorList>
            <consortium name="Lawrence Berkeley National Laboratory"/>
            <person name="Steindorff A."/>
            <person name="Hensen N."/>
            <person name="Bonometti L."/>
            <person name="Westerberg I."/>
            <person name="Brannstrom I.O."/>
            <person name="Guillou S."/>
            <person name="Cros-Aarteil S."/>
            <person name="Calhoun S."/>
            <person name="Haridas S."/>
            <person name="Kuo A."/>
            <person name="Mondo S."/>
            <person name="Pangilinan J."/>
            <person name="Riley R."/>
            <person name="Labutti K."/>
            <person name="Andreopoulos B."/>
            <person name="Lipzen A."/>
            <person name="Chen C."/>
            <person name="Yanf M."/>
            <person name="Daum C."/>
            <person name="Ng V."/>
            <person name="Clum A."/>
            <person name="Ohm R."/>
            <person name="Martin F."/>
            <person name="Silar P."/>
            <person name="Natvig D."/>
            <person name="Lalanne C."/>
            <person name="Gautier V."/>
            <person name="Ament-Velasquez S.L."/>
            <person name="Kruys A."/>
            <person name="Hutchinson M.I."/>
            <person name="Powell A.J."/>
            <person name="Barry K."/>
            <person name="Miller A.N."/>
            <person name="Grigoriev I.V."/>
            <person name="Debuchy R."/>
            <person name="Gladieux P."/>
            <person name="Thoren M.H."/>
            <person name="Johannesson H."/>
        </authorList>
    </citation>
    <scope>NUCLEOTIDE SEQUENCE</scope>
    <source>
        <strain evidence="3">CBS 757.83</strain>
    </source>
</reference>
<feature type="compositionally biased region" description="Polar residues" evidence="1">
    <location>
        <begin position="161"/>
        <end position="181"/>
    </location>
</feature>
<feature type="compositionally biased region" description="Polar residues" evidence="1">
    <location>
        <begin position="230"/>
        <end position="245"/>
    </location>
</feature>
<gene>
    <name evidence="3" type="ORF">N658DRAFT_486707</name>
</gene>
<evidence type="ECO:0000313" key="4">
    <source>
        <dbReference type="Proteomes" id="UP001305647"/>
    </source>
</evidence>
<feature type="region of interest" description="Disordered" evidence="1">
    <location>
        <begin position="150"/>
        <end position="326"/>
    </location>
</feature>
<evidence type="ECO:0000256" key="2">
    <source>
        <dbReference type="SAM" id="SignalP"/>
    </source>
</evidence>
<keyword evidence="2" id="KW-0732">Signal</keyword>
<keyword evidence="4" id="KW-1185">Reference proteome</keyword>
<comment type="caution">
    <text evidence="3">The sequence shown here is derived from an EMBL/GenBank/DDBJ whole genome shotgun (WGS) entry which is preliminary data.</text>
</comment>
<feature type="signal peptide" evidence="2">
    <location>
        <begin position="1"/>
        <end position="20"/>
    </location>
</feature>
<evidence type="ECO:0000256" key="1">
    <source>
        <dbReference type="SAM" id="MobiDB-lite"/>
    </source>
</evidence>
<organism evidence="3 4">
    <name type="scientific">Parathielavia hyrcaniae</name>
    <dbReference type="NCBI Taxonomy" id="113614"/>
    <lineage>
        <taxon>Eukaryota</taxon>
        <taxon>Fungi</taxon>
        <taxon>Dikarya</taxon>
        <taxon>Ascomycota</taxon>
        <taxon>Pezizomycotina</taxon>
        <taxon>Sordariomycetes</taxon>
        <taxon>Sordariomycetidae</taxon>
        <taxon>Sordariales</taxon>
        <taxon>Chaetomiaceae</taxon>
        <taxon>Parathielavia</taxon>
    </lineage>
</organism>
<feature type="compositionally biased region" description="Low complexity" evidence="1">
    <location>
        <begin position="266"/>
        <end position="321"/>
    </location>
</feature>
<dbReference type="EMBL" id="MU863639">
    <property type="protein sequence ID" value="KAK4100679.1"/>
    <property type="molecule type" value="Genomic_DNA"/>
</dbReference>
<dbReference type="Proteomes" id="UP001305647">
    <property type="component" value="Unassembled WGS sequence"/>
</dbReference>
<name>A0AAN6T1J8_9PEZI</name>